<feature type="compositionally biased region" description="Pro residues" evidence="17">
    <location>
        <begin position="107"/>
        <end position="127"/>
    </location>
</feature>
<dbReference type="EC" id="7.1.2.2" evidence="3"/>
<reference evidence="20" key="1">
    <citation type="submission" date="2016-10" db="EMBL/GenBank/DDBJ databases">
        <authorList>
            <person name="Varghese N."/>
            <person name="Submissions S."/>
        </authorList>
    </citation>
    <scope>NUCLEOTIDE SEQUENCE [LARGE SCALE GENOMIC DNA]</scope>
    <source>
        <strain evidence="20">LMG 26416</strain>
    </source>
</reference>
<gene>
    <name evidence="19" type="ORF">SAMN05192542_11292</name>
</gene>
<accession>A0A1H7SNP9</accession>
<dbReference type="GO" id="GO:0005737">
    <property type="term" value="C:cytoplasm"/>
    <property type="evidence" value="ECO:0007669"/>
    <property type="project" value="UniProtKB-SubCell"/>
</dbReference>
<dbReference type="InterPro" id="IPR005714">
    <property type="entry name" value="ATPase_T3SS_FliI/YscN"/>
</dbReference>
<dbReference type="AlphaFoldDB" id="A0A1H7SNP9"/>
<dbReference type="STRING" id="416943.SAMN05445871_0389"/>
<evidence type="ECO:0000256" key="12">
    <source>
        <dbReference type="ARBA" id="ARBA00022967"/>
    </source>
</evidence>
<evidence type="ECO:0000259" key="18">
    <source>
        <dbReference type="SMART" id="SM00382"/>
    </source>
</evidence>
<keyword evidence="15" id="KW-0066">ATP synthesis</keyword>
<evidence type="ECO:0000256" key="14">
    <source>
        <dbReference type="ARBA" id="ARBA00023225"/>
    </source>
</evidence>
<dbReference type="GO" id="GO:0030254">
    <property type="term" value="P:protein secretion by the type III secretion system"/>
    <property type="evidence" value="ECO:0007669"/>
    <property type="project" value="InterPro"/>
</dbReference>
<keyword evidence="10" id="KW-0067">ATP-binding</keyword>
<protein>
    <recommendedName>
        <fullName evidence="4">Flagellum-specific ATP synthase</fullName>
        <ecNumber evidence="3">7.1.2.2</ecNumber>
    </recommendedName>
</protein>
<dbReference type="PANTHER" id="PTHR15184:SF81">
    <property type="entry name" value="FLAGELLUM-SPECIFIC ATP SYNTHASE"/>
    <property type="match status" value="1"/>
</dbReference>
<dbReference type="PANTHER" id="PTHR15184">
    <property type="entry name" value="ATP SYNTHASE"/>
    <property type="match status" value="1"/>
</dbReference>
<dbReference type="GO" id="GO:0005524">
    <property type="term" value="F:ATP binding"/>
    <property type="evidence" value="ECO:0007669"/>
    <property type="project" value="UniProtKB-KW"/>
</dbReference>
<dbReference type="Proteomes" id="UP000199120">
    <property type="component" value="Unassembled WGS sequence"/>
</dbReference>
<comment type="similarity">
    <text evidence="2">Belongs to the ATPase alpha/beta chains family.</text>
</comment>
<keyword evidence="13" id="KW-0406">Ion transport</keyword>
<comment type="catalytic activity">
    <reaction evidence="16">
        <text>ATP + H2O + cellular proteinSide 1 = ADP + phosphate + cellular proteinSide 2.</text>
        <dbReference type="EC" id="7.4.2.8"/>
    </reaction>
</comment>
<evidence type="ECO:0000256" key="9">
    <source>
        <dbReference type="ARBA" id="ARBA00022795"/>
    </source>
</evidence>
<dbReference type="SUPFAM" id="SSF52540">
    <property type="entry name" value="P-loop containing nucleoside triphosphate hydrolases"/>
    <property type="match status" value="1"/>
</dbReference>
<dbReference type="InterPro" id="IPR020005">
    <property type="entry name" value="FliI_clade1"/>
</dbReference>
<dbReference type="InterPro" id="IPR027417">
    <property type="entry name" value="P-loop_NTPase"/>
</dbReference>
<dbReference type="Pfam" id="PF00006">
    <property type="entry name" value="ATP-synt_ab"/>
    <property type="match status" value="1"/>
</dbReference>
<dbReference type="InterPro" id="IPR050053">
    <property type="entry name" value="ATPase_alpha/beta_chains"/>
</dbReference>
<dbReference type="NCBIfam" id="TIGR01026">
    <property type="entry name" value="fliI_yscN"/>
    <property type="match status" value="1"/>
</dbReference>
<keyword evidence="5" id="KW-0813">Transport</keyword>
<evidence type="ECO:0000256" key="15">
    <source>
        <dbReference type="ARBA" id="ARBA00023310"/>
    </source>
</evidence>
<keyword evidence="6" id="KW-0963">Cytoplasm</keyword>
<evidence type="ECO:0000313" key="20">
    <source>
        <dbReference type="Proteomes" id="UP000199120"/>
    </source>
</evidence>
<feature type="domain" description="AAA+ ATPase" evidence="18">
    <location>
        <begin position="305"/>
        <end position="488"/>
    </location>
</feature>
<dbReference type="CDD" id="cd18114">
    <property type="entry name" value="ATP-synt_flagellum-secretory_path_III_C"/>
    <property type="match status" value="1"/>
</dbReference>
<keyword evidence="8" id="KW-0375">Hydrogen ion transport</keyword>
<dbReference type="GO" id="GO:0008564">
    <property type="term" value="F:protein-exporting ATPase activity"/>
    <property type="evidence" value="ECO:0007669"/>
    <property type="project" value="UniProtKB-EC"/>
</dbReference>
<evidence type="ECO:0000256" key="11">
    <source>
        <dbReference type="ARBA" id="ARBA00022927"/>
    </source>
</evidence>
<keyword evidence="12" id="KW-1278">Translocase</keyword>
<organism evidence="19 20">
    <name type="scientific">Paraburkholderia caballeronis</name>
    <dbReference type="NCBI Taxonomy" id="416943"/>
    <lineage>
        <taxon>Bacteria</taxon>
        <taxon>Pseudomonadati</taxon>
        <taxon>Pseudomonadota</taxon>
        <taxon>Betaproteobacteria</taxon>
        <taxon>Burkholderiales</taxon>
        <taxon>Burkholderiaceae</taxon>
        <taxon>Paraburkholderia</taxon>
    </lineage>
</organism>
<proteinExistence type="inferred from homology"/>
<evidence type="ECO:0000256" key="16">
    <source>
        <dbReference type="ARBA" id="ARBA00034006"/>
    </source>
</evidence>
<dbReference type="Gene3D" id="3.40.50.12240">
    <property type="match status" value="1"/>
</dbReference>
<keyword evidence="14" id="KW-1006">Bacterial flagellum protein export</keyword>
<dbReference type="NCBIfam" id="TIGR03496">
    <property type="entry name" value="FliI_clade1"/>
    <property type="match status" value="1"/>
</dbReference>
<evidence type="ECO:0000256" key="5">
    <source>
        <dbReference type="ARBA" id="ARBA00022448"/>
    </source>
</evidence>
<dbReference type="OrthoDB" id="9803053at2"/>
<dbReference type="InterPro" id="IPR040627">
    <property type="entry name" value="T3SS_ATPase_C"/>
</dbReference>
<dbReference type="CDD" id="cd18117">
    <property type="entry name" value="ATP-synt_flagellum-secretory_path_III_N"/>
    <property type="match status" value="1"/>
</dbReference>
<keyword evidence="7" id="KW-0547">Nucleotide-binding</keyword>
<feature type="compositionally biased region" description="Basic and acidic residues" evidence="17">
    <location>
        <begin position="61"/>
        <end position="75"/>
    </location>
</feature>
<dbReference type="EMBL" id="FOAJ01000012">
    <property type="protein sequence ID" value="SEL73097.1"/>
    <property type="molecule type" value="Genomic_DNA"/>
</dbReference>
<evidence type="ECO:0000313" key="19">
    <source>
        <dbReference type="EMBL" id="SEL73097.1"/>
    </source>
</evidence>
<evidence type="ECO:0000256" key="2">
    <source>
        <dbReference type="ARBA" id="ARBA00008936"/>
    </source>
</evidence>
<feature type="compositionally biased region" description="Low complexity" evidence="17">
    <location>
        <begin position="76"/>
        <end position="103"/>
    </location>
</feature>
<keyword evidence="11" id="KW-0653">Protein transport</keyword>
<dbReference type="GO" id="GO:0071973">
    <property type="term" value="P:bacterial-type flagellum-dependent cell motility"/>
    <property type="evidence" value="ECO:0007669"/>
    <property type="project" value="InterPro"/>
</dbReference>
<evidence type="ECO:0000256" key="4">
    <source>
        <dbReference type="ARBA" id="ARBA00020580"/>
    </source>
</evidence>
<dbReference type="Pfam" id="PF18269">
    <property type="entry name" value="T3SS_ATPase_C"/>
    <property type="match status" value="1"/>
</dbReference>
<keyword evidence="9" id="KW-1005">Bacterial flagellum biogenesis</keyword>
<dbReference type="RefSeq" id="WP_090541759.1">
    <property type="nucleotide sequence ID" value="NZ_FNSR01000001.1"/>
</dbReference>
<evidence type="ECO:0000256" key="8">
    <source>
        <dbReference type="ARBA" id="ARBA00022781"/>
    </source>
</evidence>
<name>A0A1H7SNP9_9BURK</name>
<feature type="region of interest" description="Disordered" evidence="17">
    <location>
        <begin position="28"/>
        <end position="134"/>
    </location>
</feature>
<comment type="subcellular location">
    <subcellularLocation>
        <location evidence="1">Cytoplasm</location>
    </subcellularLocation>
</comment>
<dbReference type="GO" id="GO:0044780">
    <property type="term" value="P:bacterial-type flagellum assembly"/>
    <property type="evidence" value="ECO:0007669"/>
    <property type="project" value="InterPro"/>
</dbReference>
<evidence type="ECO:0000256" key="3">
    <source>
        <dbReference type="ARBA" id="ARBA00012473"/>
    </source>
</evidence>
<evidence type="ECO:0000256" key="7">
    <source>
        <dbReference type="ARBA" id="ARBA00022741"/>
    </source>
</evidence>
<evidence type="ECO:0000256" key="10">
    <source>
        <dbReference type="ARBA" id="ARBA00022840"/>
    </source>
</evidence>
<evidence type="ECO:0000256" key="1">
    <source>
        <dbReference type="ARBA" id="ARBA00004496"/>
    </source>
</evidence>
<sequence length="590" mass="61533">MVTHAHPGGPIHTRGLTPLEQELALASLGPAAQDPDEVAALLVDDAPDDETDAAPATATAERADTARDDADDAHAESAAPAAADAGKEASPAATATDTPAADEAPAEAPPPEAASPAAPAEPPPPEFDPANPHLIGWKTHFDGVRAKNARALPLRACGRLTRAAGLVLEAVGLRLAVGSEVMIELPPGSTLPMAEAEVVGFAADRLFLMPTTEVSGLLPGARVYPLETVPIADPMAGAKRLPVGWELLGRVLDASGRPLDGLGPLTASADAPLTATTINPLNREPIHQVLDVGVRAINALLTVGRGQRMGLFAGSGVGKSVLLGTMARATSAEVIVIGLIGERGREVKEFIEQILGEDGLARSVVVAAPADVSPLLRMQGAAYATTLAEYFRDQGKHVLLLMDSLTRYAMAQREIALAIGEPPATKGYPPSVFARLPALVERTGNGPAGGGSITAFYTVLTEGDDQQDPIADAARAILDGHIVLSRALAESGHYPAIDIEASISRAMTSLIDDAHLDRTRQFKQMLSRYQRNRDLINVGAYASGRDALLDRAIALYPRIEAFLQQGFRESASYESSVAMLGDLIGPGARS</sequence>
<dbReference type="SMART" id="SM00382">
    <property type="entry name" value="AAA"/>
    <property type="match status" value="1"/>
</dbReference>
<dbReference type="GO" id="GO:0030257">
    <property type="term" value="C:type III protein secretion system complex"/>
    <property type="evidence" value="ECO:0007669"/>
    <property type="project" value="InterPro"/>
</dbReference>
<keyword evidence="20" id="KW-1185">Reference proteome</keyword>
<dbReference type="GO" id="GO:0016887">
    <property type="term" value="F:ATP hydrolysis activity"/>
    <property type="evidence" value="ECO:0007669"/>
    <property type="project" value="InterPro"/>
</dbReference>
<dbReference type="InterPro" id="IPR020003">
    <property type="entry name" value="ATPase_a/bsu_AS"/>
</dbReference>
<dbReference type="PROSITE" id="PS00152">
    <property type="entry name" value="ATPASE_ALPHA_BETA"/>
    <property type="match status" value="1"/>
</dbReference>
<evidence type="ECO:0000256" key="17">
    <source>
        <dbReference type="SAM" id="MobiDB-lite"/>
    </source>
</evidence>
<evidence type="ECO:0000256" key="13">
    <source>
        <dbReference type="ARBA" id="ARBA00023065"/>
    </source>
</evidence>
<dbReference type="CDD" id="cd01136">
    <property type="entry name" value="ATPase_flagellum-secretory_path_III"/>
    <property type="match status" value="1"/>
</dbReference>
<evidence type="ECO:0000256" key="6">
    <source>
        <dbReference type="ARBA" id="ARBA00022490"/>
    </source>
</evidence>
<dbReference type="GO" id="GO:0046933">
    <property type="term" value="F:proton-transporting ATP synthase activity, rotational mechanism"/>
    <property type="evidence" value="ECO:0007669"/>
    <property type="project" value="TreeGrafter"/>
</dbReference>
<dbReference type="InterPro" id="IPR000194">
    <property type="entry name" value="ATPase_F1/V1/A1_a/bsu_nucl-bd"/>
</dbReference>
<dbReference type="InterPro" id="IPR003593">
    <property type="entry name" value="AAA+_ATPase"/>
</dbReference>
<dbReference type="FunFam" id="3.40.50.12240:FF:000002">
    <property type="entry name" value="Flagellum-specific ATP synthase FliI"/>
    <property type="match status" value="1"/>
</dbReference>